<evidence type="ECO:0000256" key="1">
    <source>
        <dbReference type="SAM" id="Phobius"/>
    </source>
</evidence>
<protein>
    <submittedName>
        <fullName evidence="2">Metal-dependent hydrolase</fullName>
    </submittedName>
</protein>
<dbReference type="Proteomes" id="UP000306912">
    <property type="component" value="Unassembled WGS sequence"/>
</dbReference>
<organism evidence="2 3">
    <name type="scientific">Culicoidibacter larvae</name>
    <dbReference type="NCBI Taxonomy" id="2579976"/>
    <lineage>
        <taxon>Bacteria</taxon>
        <taxon>Bacillati</taxon>
        <taxon>Bacillota</taxon>
        <taxon>Culicoidibacteria</taxon>
        <taxon>Culicoidibacterales</taxon>
        <taxon>Culicoidibacteraceae</taxon>
        <taxon>Culicoidibacter</taxon>
    </lineage>
</organism>
<dbReference type="EMBL" id="VBWP01000017">
    <property type="protein sequence ID" value="TLG71075.1"/>
    <property type="molecule type" value="Genomic_DNA"/>
</dbReference>
<dbReference type="PANTHER" id="PTHR35531">
    <property type="entry name" value="INNER MEMBRANE PROTEIN YBCI-RELATED"/>
    <property type="match status" value="1"/>
</dbReference>
<dbReference type="FunCoup" id="A0A5R8Q7J3">
    <property type="interactions" value="5"/>
</dbReference>
<keyword evidence="3" id="KW-1185">Reference proteome</keyword>
<keyword evidence="1" id="KW-1133">Transmembrane helix</keyword>
<dbReference type="InterPro" id="IPR007404">
    <property type="entry name" value="YdjM-like"/>
</dbReference>
<keyword evidence="1" id="KW-0472">Membrane</keyword>
<dbReference type="InParanoid" id="A0A5R8Q7J3"/>
<dbReference type="Pfam" id="PF04307">
    <property type="entry name" value="YdjM"/>
    <property type="match status" value="1"/>
</dbReference>
<sequence>MKGTSHAALGMVASTAAAKFILHAPLDEPMVLGGVLLCGIIGGLLPDIDHGSSKLGSKIPVLPHLLKHRGITHTIYFVILVFFLAQLIGLPQYLVWCLTAAVVSHIIGDMLTPMGIAPFAIGPFFNYTFRLPILKVPYLESVFLVVFQFMTYYILII</sequence>
<feature type="transmembrane region" description="Helical" evidence="1">
    <location>
        <begin position="102"/>
        <end position="125"/>
    </location>
</feature>
<name>A0A5R8Q7J3_9FIRM</name>
<gene>
    <name evidence="2" type="ORF">FEZ08_11730</name>
</gene>
<evidence type="ECO:0000313" key="3">
    <source>
        <dbReference type="Proteomes" id="UP000306912"/>
    </source>
</evidence>
<evidence type="ECO:0000313" key="2">
    <source>
        <dbReference type="EMBL" id="TLG71075.1"/>
    </source>
</evidence>
<keyword evidence="1" id="KW-0812">Transmembrane</keyword>
<proteinExistence type="predicted"/>
<accession>A0A5R8Q7J3</accession>
<dbReference type="GO" id="GO:0016787">
    <property type="term" value="F:hydrolase activity"/>
    <property type="evidence" value="ECO:0007669"/>
    <property type="project" value="UniProtKB-KW"/>
</dbReference>
<dbReference type="OrthoDB" id="5459053at2"/>
<keyword evidence="2" id="KW-0378">Hydrolase</keyword>
<reference evidence="2 3" key="1">
    <citation type="submission" date="2019-05" db="EMBL/GenBank/DDBJ databases">
        <title>Culicoidintestinum kansasii gen. nov., sp. nov. from the gastrointestinal tract of the biting midge, Culicoides sonorensis.</title>
        <authorList>
            <person name="Neupane S."/>
            <person name="Ghosh A."/>
            <person name="Gunther S."/>
            <person name="Martin K."/>
            <person name="Zurek L."/>
        </authorList>
    </citation>
    <scope>NUCLEOTIDE SEQUENCE [LARGE SCALE GENOMIC DNA]</scope>
    <source>
        <strain evidence="2 3">CS-1</strain>
    </source>
</reference>
<comment type="caution">
    <text evidence="2">The sequence shown here is derived from an EMBL/GenBank/DDBJ whole genome shotgun (WGS) entry which is preliminary data.</text>
</comment>
<feature type="transmembrane region" description="Helical" evidence="1">
    <location>
        <begin position="137"/>
        <end position="156"/>
    </location>
</feature>
<dbReference type="PANTHER" id="PTHR35531:SF1">
    <property type="entry name" value="INNER MEMBRANE PROTEIN YBCI-RELATED"/>
    <property type="match status" value="1"/>
</dbReference>
<feature type="transmembrane region" description="Helical" evidence="1">
    <location>
        <begin position="75"/>
        <end position="96"/>
    </location>
</feature>
<dbReference type="RefSeq" id="WP_138192634.1">
    <property type="nucleotide sequence ID" value="NZ_VBWP01000017.1"/>
</dbReference>
<dbReference type="AlphaFoldDB" id="A0A5R8Q7J3"/>